<protein>
    <submittedName>
        <fullName evidence="1">Uncharacterized protein</fullName>
    </submittedName>
</protein>
<proteinExistence type="predicted"/>
<dbReference type="RefSeq" id="WP_380079893.1">
    <property type="nucleotide sequence ID" value="NZ_JBHRZF010000183.1"/>
</dbReference>
<evidence type="ECO:0000313" key="1">
    <source>
        <dbReference type="EMBL" id="MFC3862225.1"/>
    </source>
</evidence>
<evidence type="ECO:0000313" key="2">
    <source>
        <dbReference type="Proteomes" id="UP001595748"/>
    </source>
</evidence>
<dbReference type="Proteomes" id="UP001595748">
    <property type="component" value="Unassembled WGS sequence"/>
</dbReference>
<gene>
    <name evidence="1" type="ORF">ACFOPQ_15785</name>
</gene>
<sequence length="64" mass="6776">MDDLARDLAAEARKLHLNAANLADCPETAVRAFAQAVLDELAVRSLLEGPSQVGCWAAPRTTGN</sequence>
<accession>A0ABV8ADG0</accession>
<organism evidence="1 2">
    <name type="scientific">Deinococcus antarcticus</name>
    <dbReference type="NCBI Taxonomy" id="1298767"/>
    <lineage>
        <taxon>Bacteria</taxon>
        <taxon>Thermotogati</taxon>
        <taxon>Deinococcota</taxon>
        <taxon>Deinococci</taxon>
        <taxon>Deinococcales</taxon>
        <taxon>Deinococcaceae</taxon>
        <taxon>Deinococcus</taxon>
    </lineage>
</organism>
<comment type="caution">
    <text evidence="1">The sequence shown here is derived from an EMBL/GenBank/DDBJ whole genome shotgun (WGS) entry which is preliminary data.</text>
</comment>
<name>A0ABV8ADG0_9DEIO</name>
<keyword evidence="2" id="KW-1185">Reference proteome</keyword>
<reference evidence="2" key="1">
    <citation type="journal article" date="2019" name="Int. J. Syst. Evol. Microbiol.">
        <title>The Global Catalogue of Microorganisms (GCM) 10K type strain sequencing project: providing services to taxonomists for standard genome sequencing and annotation.</title>
        <authorList>
            <consortium name="The Broad Institute Genomics Platform"/>
            <consortium name="The Broad Institute Genome Sequencing Center for Infectious Disease"/>
            <person name="Wu L."/>
            <person name="Ma J."/>
        </authorList>
    </citation>
    <scope>NUCLEOTIDE SEQUENCE [LARGE SCALE GENOMIC DNA]</scope>
    <source>
        <strain evidence="2">CCTCC AB 2013263</strain>
    </source>
</reference>
<dbReference type="EMBL" id="JBHRZF010000183">
    <property type="protein sequence ID" value="MFC3862225.1"/>
    <property type="molecule type" value="Genomic_DNA"/>
</dbReference>